<gene>
    <name evidence="1" type="ORF">POM88_033853</name>
</gene>
<dbReference type="PANTHER" id="PTHR45950:SF7">
    <property type="entry name" value="HOMEOBOX-LEUCINE ZIPPER PROTEIN ATHB-14"/>
    <property type="match status" value="1"/>
</dbReference>
<sequence>MEPNQVEKSGAWSWLLLSMGFNDAVNGFLDDGWSILDNDGVEDVTIVINSNPGKFIGSQYSNSLSMLPTFGGVLCVKASMLLQDVPLALLVRFLREHRLKWDDYGIDAYSTTPLKASLYDVPCARPRARPGGFSSTQVILPLAHSVEHEEFLEVVRLEGHAFSPEDMALSRDMYLLQWA</sequence>
<proteinExistence type="predicted"/>
<keyword evidence="2" id="KW-1185">Reference proteome</keyword>
<evidence type="ECO:0000313" key="1">
    <source>
        <dbReference type="EMBL" id="KAK1367761.1"/>
    </source>
</evidence>
<dbReference type="GO" id="GO:0003700">
    <property type="term" value="F:DNA-binding transcription factor activity"/>
    <property type="evidence" value="ECO:0007669"/>
    <property type="project" value="InterPro"/>
</dbReference>
<protein>
    <submittedName>
        <fullName evidence="1">Homeobox-leucine zipper protein ATHB-14-like</fullName>
    </submittedName>
</protein>
<dbReference type="PANTHER" id="PTHR45950">
    <property type="entry name" value="HOMEOBOX-LEUCINE ZIPPER PROTEIN ATHB-14"/>
    <property type="match status" value="1"/>
</dbReference>
<dbReference type="AlphaFoldDB" id="A0AAD8HI96"/>
<keyword evidence="1" id="KW-0238">DNA-binding</keyword>
<accession>A0AAD8HI96</accession>
<keyword evidence="1" id="KW-0371">Homeobox</keyword>
<dbReference type="InterPro" id="IPR044830">
    <property type="entry name" value="HD-Zip_III"/>
</dbReference>
<dbReference type="Proteomes" id="UP001237642">
    <property type="component" value="Unassembled WGS sequence"/>
</dbReference>
<organism evidence="1 2">
    <name type="scientific">Heracleum sosnowskyi</name>
    <dbReference type="NCBI Taxonomy" id="360622"/>
    <lineage>
        <taxon>Eukaryota</taxon>
        <taxon>Viridiplantae</taxon>
        <taxon>Streptophyta</taxon>
        <taxon>Embryophyta</taxon>
        <taxon>Tracheophyta</taxon>
        <taxon>Spermatophyta</taxon>
        <taxon>Magnoliopsida</taxon>
        <taxon>eudicotyledons</taxon>
        <taxon>Gunneridae</taxon>
        <taxon>Pentapetalae</taxon>
        <taxon>asterids</taxon>
        <taxon>campanulids</taxon>
        <taxon>Apiales</taxon>
        <taxon>Apiaceae</taxon>
        <taxon>Apioideae</taxon>
        <taxon>apioid superclade</taxon>
        <taxon>Tordylieae</taxon>
        <taxon>Tordyliinae</taxon>
        <taxon>Heracleum</taxon>
    </lineage>
</organism>
<name>A0AAD8HI96_9APIA</name>
<evidence type="ECO:0000313" key="2">
    <source>
        <dbReference type="Proteomes" id="UP001237642"/>
    </source>
</evidence>
<reference evidence="1" key="1">
    <citation type="submission" date="2023-02" db="EMBL/GenBank/DDBJ databases">
        <title>Genome of toxic invasive species Heracleum sosnowskyi carries increased number of genes despite the absence of recent whole-genome duplications.</title>
        <authorList>
            <person name="Schelkunov M."/>
            <person name="Shtratnikova V."/>
            <person name="Makarenko M."/>
            <person name="Klepikova A."/>
            <person name="Omelchenko D."/>
            <person name="Novikova G."/>
            <person name="Obukhova E."/>
            <person name="Bogdanov V."/>
            <person name="Penin A."/>
            <person name="Logacheva M."/>
        </authorList>
    </citation>
    <scope>NUCLEOTIDE SEQUENCE</scope>
    <source>
        <strain evidence="1">Hsosn_3</strain>
        <tissue evidence="1">Leaf</tissue>
    </source>
</reference>
<reference evidence="1" key="2">
    <citation type="submission" date="2023-05" db="EMBL/GenBank/DDBJ databases">
        <authorList>
            <person name="Schelkunov M.I."/>
        </authorList>
    </citation>
    <scope>NUCLEOTIDE SEQUENCE</scope>
    <source>
        <strain evidence="1">Hsosn_3</strain>
        <tissue evidence="1">Leaf</tissue>
    </source>
</reference>
<comment type="caution">
    <text evidence="1">The sequence shown here is derived from an EMBL/GenBank/DDBJ whole genome shotgun (WGS) entry which is preliminary data.</text>
</comment>
<dbReference type="GO" id="GO:0003677">
    <property type="term" value="F:DNA binding"/>
    <property type="evidence" value="ECO:0007669"/>
    <property type="project" value="UniProtKB-KW"/>
</dbReference>
<dbReference type="EMBL" id="JAUIZM010000008">
    <property type="protein sequence ID" value="KAK1367761.1"/>
    <property type="molecule type" value="Genomic_DNA"/>
</dbReference>